<evidence type="ECO:0000313" key="3">
    <source>
        <dbReference type="Proteomes" id="UP000663834"/>
    </source>
</evidence>
<dbReference type="Proteomes" id="UP000681720">
    <property type="component" value="Unassembled WGS sequence"/>
</dbReference>
<feature type="non-terminal residue" evidence="1">
    <location>
        <position position="41"/>
    </location>
</feature>
<dbReference type="EMBL" id="CAJOBJ010382589">
    <property type="protein sequence ID" value="CAF5227957.1"/>
    <property type="molecule type" value="Genomic_DNA"/>
</dbReference>
<dbReference type="Proteomes" id="UP000663834">
    <property type="component" value="Unassembled WGS sequence"/>
</dbReference>
<proteinExistence type="predicted"/>
<dbReference type="AlphaFoldDB" id="A0A816HB95"/>
<organism evidence="1 3">
    <name type="scientific">Rotaria magnacalcarata</name>
    <dbReference type="NCBI Taxonomy" id="392030"/>
    <lineage>
        <taxon>Eukaryota</taxon>
        <taxon>Metazoa</taxon>
        <taxon>Spiralia</taxon>
        <taxon>Gnathifera</taxon>
        <taxon>Rotifera</taxon>
        <taxon>Eurotatoria</taxon>
        <taxon>Bdelloidea</taxon>
        <taxon>Philodinida</taxon>
        <taxon>Philodinidae</taxon>
        <taxon>Rotaria</taxon>
    </lineage>
</organism>
<protein>
    <submittedName>
        <fullName evidence="1">Uncharacterized protein</fullName>
    </submittedName>
</protein>
<sequence length="41" mass="4714">MVSNFTESMRANFSQIRELQAYFNESIVNLCVATVERVMKG</sequence>
<dbReference type="OrthoDB" id="27917at2759"/>
<evidence type="ECO:0000313" key="2">
    <source>
        <dbReference type="EMBL" id="CAF5227957.1"/>
    </source>
</evidence>
<gene>
    <name evidence="2" type="ORF">GIL414_LOCUS87904</name>
    <name evidence="1" type="ORF">KQP761_LOCUS38191</name>
</gene>
<evidence type="ECO:0000313" key="1">
    <source>
        <dbReference type="EMBL" id="CAF1685070.1"/>
    </source>
</evidence>
<comment type="caution">
    <text evidence="1">The sequence shown here is derived from an EMBL/GenBank/DDBJ whole genome shotgun (WGS) entry which is preliminary data.</text>
</comment>
<reference evidence="1" key="1">
    <citation type="submission" date="2021-02" db="EMBL/GenBank/DDBJ databases">
        <authorList>
            <person name="Nowell W R."/>
        </authorList>
    </citation>
    <scope>NUCLEOTIDE SEQUENCE</scope>
</reference>
<dbReference type="EMBL" id="CAJNOW010021683">
    <property type="protein sequence ID" value="CAF1685070.1"/>
    <property type="molecule type" value="Genomic_DNA"/>
</dbReference>
<name>A0A816HB95_9BILA</name>
<accession>A0A816HB95</accession>